<accession>A0A1V4JV56</accession>
<gene>
    <name evidence="1" type="ORF">AV530_012132</name>
</gene>
<evidence type="ECO:0000313" key="2">
    <source>
        <dbReference type="Proteomes" id="UP000190648"/>
    </source>
</evidence>
<keyword evidence="2" id="KW-1185">Reference proteome</keyword>
<organism evidence="1 2">
    <name type="scientific">Patagioenas fasciata monilis</name>
    <dbReference type="NCBI Taxonomy" id="372326"/>
    <lineage>
        <taxon>Eukaryota</taxon>
        <taxon>Metazoa</taxon>
        <taxon>Chordata</taxon>
        <taxon>Craniata</taxon>
        <taxon>Vertebrata</taxon>
        <taxon>Euteleostomi</taxon>
        <taxon>Archelosauria</taxon>
        <taxon>Archosauria</taxon>
        <taxon>Dinosauria</taxon>
        <taxon>Saurischia</taxon>
        <taxon>Theropoda</taxon>
        <taxon>Coelurosauria</taxon>
        <taxon>Aves</taxon>
        <taxon>Neognathae</taxon>
        <taxon>Neoaves</taxon>
        <taxon>Columbimorphae</taxon>
        <taxon>Columbiformes</taxon>
        <taxon>Columbidae</taxon>
        <taxon>Patagioenas</taxon>
    </lineage>
</organism>
<protein>
    <submittedName>
        <fullName evidence="1">Uncharacterized protein</fullName>
    </submittedName>
</protein>
<dbReference type="EMBL" id="LSYS01006159">
    <property type="protein sequence ID" value="OPJ76033.1"/>
    <property type="molecule type" value="Genomic_DNA"/>
</dbReference>
<reference evidence="1 2" key="1">
    <citation type="submission" date="2016-02" db="EMBL/GenBank/DDBJ databases">
        <title>Band-tailed pigeon sequencing and assembly.</title>
        <authorList>
            <person name="Soares A.E."/>
            <person name="Novak B.J."/>
            <person name="Rice E.S."/>
            <person name="O'Connell B."/>
            <person name="Chang D."/>
            <person name="Weber S."/>
            <person name="Shapiro B."/>
        </authorList>
    </citation>
    <scope>NUCLEOTIDE SEQUENCE [LARGE SCALE GENOMIC DNA]</scope>
    <source>
        <strain evidence="1">BTP2013</strain>
        <tissue evidence="1">Blood</tissue>
    </source>
</reference>
<comment type="caution">
    <text evidence="1">The sequence shown here is derived from an EMBL/GenBank/DDBJ whole genome shotgun (WGS) entry which is preliminary data.</text>
</comment>
<evidence type="ECO:0000313" key="1">
    <source>
        <dbReference type="EMBL" id="OPJ76033.1"/>
    </source>
</evidence>
<dbReference type="Proteomes" id="UP000190648">
    <property type="component" value="Unassembled WGS sequence"/>
</dbReference>
<proteinExistence type="predicted"/>
<dbReference type="AlphaFoldDB" id="A0A1V4JV56"/>
<sequence>MSSLSGNPGQWKLRGRAKPFLWAPTSSDLSQLITQCPDSTGHTRNECTRVLLYRIFIQRFLHLFQALAAKPGDTLRIQRSPAS</sequence>
<name>A0A1V4JV56_PATFA</name>